<dbReference type="Pfam" id="PF03919">
    <property type="entry name" value="mRNA_cap_C"/>
    <property type="match status" value="1"/>
</dbReference>
<keyword evidence="9" id="KW-0539">Nucleus</keyword>
<dbReference type="InterPro" id="IPR001339">
    <property type="entry name" value="mRNA_cap_enzyme_adenylation"/>
</dbReference>
<evidence type="ECO:0000256" key="10">
    <source>
        <dbReference type="ARBA" id="ARBA00044624"/>
    </source>
</evidence>
<keyword evidence="5" id="KW-0548">Nucleotidyltransferase</keyword>
<evidence type="ECO:0000256" key="8">
    <source>
        <dbReference type="ARBA" id="ARBA00023134"/>
    </source>
</evidence>
<evidence type="ECO:0000256" key="6">
    <source>
        <dbReference type="ARBA" id="ARBA00022741"/>
    </source>
</evidence>
<evidence type="ECO:0000256" key="3">
    <source>
        <dbReference type="ARBA" id="ARBA00022664"/>
    </source>
</evidence>
<feature type="domain" description="mRNA capping enzyme adenylation" evidence="11">
    <location>
        <begin position="141"/>
        <end position="285"/>
    </location>
</feature>
<dbReference type="EMBL" id="LRBS01000067">
    <property type="protein sequence ID" value="OII76197.1"/>
    <property type="molecule type" value="Genomic_DNA"/>
</dbReference>
<evidence type="ECO:0000313" key="14">
    <source>
        <dbReference type="Proteomes" id="UP000186804"/>
    </source>
</evidence>
<comment type="subcellular location">
    <subcellularLocation>
        <location evidence="1">Nucleus</location>
    </subcellularLocation>
</comment>
<dbReference type="InterPro" id="IPR012340">
    <property type="entry name" value="NA-bd_OB-fold"/>
</dbReference>
<dbReference type="Proteomes" id="UP000186804">
    <property type="component" value="Unassembled WGS sequence"/>
</dbReference>
<evidence type="ECO:0000256" key="4">
    <source>
        <dbReference type="ARBA" id="ARBA00022679"/>
    </source>
</evidence>
<proteinExistence type="predicted"/>
<dbReference type="GO" id="GO:0006370">
    <property type="term" value="P:7-methylguanosine mRNA capping"/>
    <property type="evidence" value="ECO:0007669"/>
    <property type="project" value="UniProtKB-KW"/>
</dbReference>
<keyword evidence="8" id="KW-0342">GTP-binding</keyword>
<dbReference type="GO" id="GO:0004484">
    <property type="term" value="F:mRNA guanylyltransferase activity"/>
    <property type="evidence" value="ECO:0007669"/>
    <property type="project" value="UniProtKB-EC"/>
</dbReference>
<feature type="domain" description="mRNA capping enzyme adenylation" evidence="11">
    <location>
        <begin position="42"/>
        <end position="98"/>
    </location>
</feature>
<evidence type="ECO:0000256" key="9">
    <source>
        <dbReference type="ARBA" id="ARBA00023242"/>
    </source>
</evidence>
<dbReference type="PANTHER" id="PTHR10367">
    <property type="entry name" value="MRNA-CAPPING ENZYME"/>
    <property type="match status" value="1"/>
</dbReference>
<dbReference type="CDD" id="cd07895">
    <property type="entry name" value="Adenylation_mRNA_capping"/>
    <property type="match status" value="1"/>
</dbReference>
<evidence type="ECO:0000256" key="2">
    <source>
        <dbReference type="ARBA" id="ARBA00012475"/>
    </source>
</evidence>
<dbReference type="Pfam" id="PF01331">
    <property type="entry name" value="mRNA_cap_enzyme"/>
    <property type="match status" value="2"/>
</dbReference>
<dbReference type="Gene3D" id="2.40.50.140">
    <property type="entry name" value="Nucleic acid-binding proteins"/>
    <property type="match status" value="1"/>
</dbReference>
<sequence>MDETLNISIPGFVLDEGIQKNEILKKVRNYCGWRQDTFPGSQPVSLNQQKLESCIGRNTYVACEKTDGIRLLLYAASRRVFLIDRNQQVNVVNMTLPSTYWFTIVSVQEHFITNNETSVTEDDNTKDLNFSSLNKEMVNLNPNNEQHLTYFQQNTLLDGELVKDTFSIDNQKFTILRYLVYDCISIERDETIKLLPLLERLKNAYLKVIKPKILYDRIIKKFFGEMKQIKSDPFEIYIKDFFEVTDVPAILNFSQRLPHLSDGIIFTPLHLPYIPGTCPQLLKWKPPHLNTADFAAMFYSESDEYDSPIFLELLVGIRGVRASVNCFCAPVGPLYQYLIDEFRVYRTSGQILECFYDPNVVYYKPTKTHNGAIAWGEPLIAVQGGWVVERIRTDKNTPNDINTVNRVFESIRDGISSDVLINTINLYHKSGKKSVAEYCNLPDFVKKSQSSLREN</sequence>
<protein>
    <recommendedName>
        <fullName evidence="2">mRNA guanylyltransferase</fullName>
        <ecNumber evidence="2">2.7.7.50</ecNumber>
    </recommendedName>
</protein>
<keyword evidence="3" id="KW-0507">mRNA processing</keyword>
<comment type="caution">
    <text evidence="13">The sequence shown here is derived from an EMBL/GenBank/DDBJ whole genome shotgun (WGS) entry which is preliminary data.</text>
</comment>
<dbReference type="EC" id="2.7.7.50" evidence="2"/>
<feature type="domain" description="mRNA capping enzyme C-terminal" evidence="12">
    <location>
        <begin position="348"/>
        <end position="421"/>
    </location>
</feature>
<dbReference type="VEuPathDB" id="CryptoDB:cand_005950"/>
<keyword evidence="7" id="KW-0506">mRNA capping</keyword>
<keyword evidence="4" id="KW-0808">Transferase</keyword>
<dbReference type="GO" id="GO:0005634">
    <property type="term" value="C:nucleus"/>
    <property type="evidence" value="ECO:0007669"/>
    <property type="project" value="UniProtKB-SubCell"/>
</dbReference>
<organism evidence="13 14">
    <name type="scientific">Cryptosporidium andersoni</name>
    <dbReference type="NCBI Taxonomy" id="117008"/>
    <lineage>
        <taxon>Eukaryota</taxon>
        <taxon>Sar</taxon>
        <taxon>Alveolata</taxon>
        <taxon>Apicomplexa</taxon>
        <taxon>Conoidasida</taxon>
        <taxon>Coccidia</taxon>
        <taxon>Eucoccidiorida</taxon>
        <taxon>Eimeriorina</taxon>
        <taxon>Cryptosporidiidae</taxon>
        <taxon>Cryptosporidium</taxon>
    </lineage>
</organism>
<dbReference type="GeneID" id="92364780"/>
<evidence type="ECO:0000256" key="7">
    <source>
        <dbReference type="ARBA" id="ARBA00023042"/>
    </source>
</evidence>
<dbReference type="OrthoDB" id="200924at2759"/>
<keyword evidence="14" id="KW-1185">Reference proteome</keyword>
<evidence type="ECO:0000259" key="11">
    <source>
        <dbReference type="Pfam" id="PF01331"/>
    </source>
</evidence>
<dbReference type="AlphaFoldDB" id="A0A1J4MTH9"/>
<dbReference type="GO" id="GO:0005524">
    <property type="term" value="F:ATP binding"/>
    <property type="evidence" value="ECO:0007669"/>
    <property type="project" value="InterPro"/>
</dbReference>
<evidence type="ECO:0000256" key="1">
    <source>
        <dbReference type="ARBA" id="ARBA00004123"/>
    </source>
</evidence>
<name>A0A1J4MTH9_9CRYT</name>
<dbReference type="SUPFAM" id="SSF56091">
    <property type="entry name" value="DNA ligase/mRNA capping enzyme, catalytic domain"/>
    <property type="match status" value="1"/>
</dbReference>
<dbReference type="InterPro" id="IPR013846">
    <property type="entry name" value="mRNA_cap_enzyme_C"/>
</dbReference>
<reference evidence="13 14" key="1">
    <citation type="submission" date="2016-10" db="EMBL/GenBank/DDBJ databases">
        <title>Reductive evolution of mitochondrial metabolism and differential evolution of invasion-related proteins in Cryptosporidium.</title>
        <authorList>
            <person name="Liu S."/>
            <person name="Roellig D.M."/>
            <person name="Guo Y."/>
            <person name="Li N."/>
            <person name="Frace M.A."/>
            <person name="Tang K."/>
            <person name="Zhang L."/>
            <person name="Feng Y."/>
            <person name="Xiao L."/>
        </authorList>
    </citation>
    <scope>NUCLEOTIDE SEQUENCE [LARGE SCALE GENOMIC DNA]</scope>
    <source>
        <strain evidence="13">30847</strain>
    </source>
</reference>
<dbReference type="RefSeq" id="XP_067068043.1">
    <property type="nucleotide sequence ID" value="XM_067210836.1"/>
</dbReference>
<evidence type="ECO:0000259" key="12">
    <source>
        <dbReference type="Pfam" id="PF03919"/>
    </source>
</evidence>
<dbReference type="Gene3D" id="3.30.470.30">
    <property type="entry name" value="DNA ligase/mRNA capping enzyme"/>
    <property type="match status" value="1"/>
</dbReference>
<evidence type="ECO:0000313" key="13">
    <source>
        <dbReference type="EMBL" id="OII76197.1"/>
    </source>
</evidence>
<keyword evidence="6" id="KW-0547">Nucleotide-binding</keyword>
<dbReference type="GO" id="GO:0005525">
    <property type="term" value="F:GTP binding"/>
    <property type="evidence" value="ECO:0007669"/>
    <property type="project" value="UniProtKB-KW"/>
</dbReference>
<gene>
    <name evidence="13" type="ORF">cand_005950</name>
</gene>
<dbReference type="SUPFAM" id="SSF50249">
    <property type="entry name" value="Nucleic acid-binding proteins"/>
    <property type="match status" value="1"/>
</dbReference>
<comment type="catalytic activity">
    <reaction evidence="10">
        <text>a 5'-end diphospho-ribonucleoside in mRNA + GTP + H(+) = a 5'-end (5'-triphosphoguanosine)-ribonucleoside in mRNA + diphosphate</text>
        <dbReference type="Rhea" id="RHEA:67012"/>
        <dbReference type="Rhea" id="RHEA-COMP:17165"/>
        <dbReference type="Rhea" id="RHEA-COMP:17166"/>
        <dbReference type="ChEBI" id="CHEBI:15378"/>
        <dbReference type="ChEBI" id="CHEBI:33019"/>
        <dbReference type="ChEBI" id="CHEBI:37565"/>
        <dbReference type="ChEBI" id="CHEBI:167616"/>
        <dbReference type="ChEBI" id="CHEBI:167617"/>
        <dbReference type="EC" id="2.7.7.50"/>
    </reaction>
    <physiologicalReaction direction="left-to-right" evidence="10">
        <dbReference type="Rhea" id="RHEA:67013"/>
    </physiologicalReaction>
</comment>
<dbReference type="InterPro" id="IPR051029">
    <property type="entry name" value="mRNA_Capping_Enz/RNA_Phosphat"/>
</dbReference>
<accession>A0A1J4MTH9</accession>
<evidence type="ECO:0000256" key="5">
    <source>
        <dbReference type="ARBA" id="ARBA00022695"/>
    </source>
</evidence>
<dbReference type="PANTHER" id="PTHR10367:SF17">
    <property type="entry name" value="MRNA-CAPPING ENZYME"/>
    <property type="match status" value="1"/>
</dbReference>